<dbReference type="Proteomes" id="UP000054248">
    <property type="component" value="Unassembled WGS sequence"/>
</dbReference>
<keyword evidence="3" id="KW-1185">Reference proteome</keyword>
<feature type="domain" description="GST N-terminal" evidence="1">
    <location>
        <begin position="3"/>
        <end position="89"/>
    </location>
</feature>
<evidence type="ECO:0000259" key="1">
    <source>
        <dbReference type="PROSITE" id="PS50404"/>
    </source>
</evidence>
<organism evidence="2 3">
    <name type="scientific">Tulasnella calospora MUT 4182</name>
    <dbReference type="NCBI Taxonomy" id="1051891"/>
    <lineage>
        <taxon>Eukaryota</taxon>
        <taxon>Fungi</taxon>
        <taxon>Dikarya</taxon>
        <taxon>Basidiomycota</taxon>
        <taxon>Agaricomycotina</taxon>
        <taxon>Agaricomycetes</taxon>
        <taxon>Cantharellales</taxon>
        <taxon>Tulasnellaceae</taxon>
        <taxon>Tulasnella</taxon>
    </lineage>
</organism>
<dbReference type="Gene3D" id="3.40.30.10">
    <property type="entry name" value="Glutaredoxin"/>
    <property type="match status" value="1"/>
</dbReference>
<dbReference type="HOGENOM" id="CLU_960141_0_0_1"/>
<dbReference type="InterPro" id="IPR036282">
    <property type="entry name" value="Glutathione-S-Trfase_C_sf"/>
</dbReference>
<evidence type="ECO:0000313" key="2">
    <source>
        <dbReference type="EMBL" id="KIO31408.1"/>
    </source>
</evidence>
<dbReference type="SUPFAM" id="SSF47616">
    <property type="entry name" value="GST C-terminal domain-like"/>
    <property type="match status" value="1"/>
</dbReference>
<dbReference type="EMBL" id="KN822963">
    <property type="protein sequence ID" value="KIO31408.1"/>
    <property type="molecule type" value="Genomic_DNA"/>
</dbReference>
<evidence type="ECO:0000313" key="3">
    <source>
        <dbReference type="Proteomes" id="UP000054248"/>
    </source>
</evidence>
<dbReference type="SUPFAM" id="SSF52833">
    <property type="entry name" value="Thioredoxin-like"/>
    <property type="match status" value="1"/>
</dbReference>
<dbReference type="CDD" id="cd03057">
    <property type="entry name" value="GST_N_Beta"/>
    <property type="match status" value="1"/>
</dbReference>
<dbReference type="Gene3D" id="1.20.1050.10">
    <property type="match status" value="1"/>
</dbReference>
<sequence>MSDKYVLFHSEGCGSTFPVILLRLFKCPHEVVNLNYEDTTKRKDSPELRRLLEANPLAQFPTMITPEGGVMTETVAIALYLNDRHGLGSPWSTSELAAPQLATFYRFMVYIPANIYPTVTIVEFPERYVSVPKDASVTLDEVKKWVSDESSKRRADAWTLLETQLGPGVKGFNGSFLLGTDQPTVLDVYMTMMAHWSPYPRYDWFKENCPRLHEVAVETMKASVVVRQVFEENGLDAFMGKESHAKKLDNIP</sequence>
<dbReference type="OrthoDB" id="202840at2759"/>
<protein>
    <recommendedName>
        <fullName evidence="1">GST N-terminal domain-containing protein</fullName>
    </recommendedName>
</protein>
<gene>
    <name evidence="2" type="ORF">M407DRAFT_19553</name>
</gene>
<reference evidence="2 3" key="1">
    <citation type="submission" date="2014-04" db="EMBL/GenBank/DDBJ databases">
        <authorList>
            <consortium name="DOE Joint Genome Institute"/>
            <person name="Kuo A."/>
            <person name="Girlanda M."/>
            <person name="Perotto S."/>
            <person name="Kohler A."/>
            <person name="Nagy L.G."/>
            <person name="Floudas D."/>
            <person name="Copeland A."/>
            <person name="Barry K.W."/>
            <person name="Cichocki N."/>
            <person name="Veneault-Fourrey C."/>
            <person name="LaButti K."/>
            <person name="Lindquist E.A."/>
            <person name="Lipzen A."/>
            <person name="Lundell T."/>
            <person name="Morin E."/>
            <person name="Murat C."/>
            <person name="Sun H."/>
            <person name="Tunlid A."/>
            <person name="Henrissat B."/>
            <person name="Grigoriev I.V."/>
            <person name="Hibbett D.S."/>
            <person name="Martin F."/>
            <person name="Nordberg H.P."/>
            <person name="Cantor M.N."/>
            <person name="Hua S.X."/>
        </authorList>
    </citation>
    <scope>NUCLEOTIDE SEQUENCE [LARGE SCALE GENOMIC DNA]</scope>
    <source>
        <strain evidence="2 3">MUT 4182</strain>
    </source>
</reference>
<proteinExistence type="predicted"/>
<name>A0A0C3LBY8_9AGAM</name>
<dbReference type="InterPro" id="IPR036249">
    <property type="entry name" value="Thioredoxin-like_sf"/>
</dbReference>
<dbReference type="AlphaFoldDB" id="A0A0C3LBY8"/>
<dbReference type="Pfam" id="PF13409">
    <property type="entry name" value="GST_N_2"/>
    <property type="match status" value="1"/>
</dbReference>
<accession>A0A0C3LBY8</accession>
<reference evidence="3" key="2">
    <citation type="submission" date="2015-01" db="EMBL/GenBank/DDBJ databases">
        <title>Evolutionary Origins and Diversification of the Mycorrhizal Mutualists.</title>
        <authorList>
            <consortium name="DOE Joint Genome Institute"/>
            <consortium name="Mycorrhizal Genomics Consortium"/>
            <person name="Kohler A."/>
            <person name="Kuo A."/>
            <person name="Nagy L.G."/>
            <person name="Floudas D."/>
            <person name="Copeland A."/>
            <person name="Barry K.W."/>
            <person name="Cichocki N."/>
            <person name="Veneault-Fourrey C."/>
            <person name="LaButti K."/>
            <person name="Lindquist E.A."/>
            <person name="Lipzen A."/>
            <person name="Lundell T."/>
            <person name="Morin E."/>
            <person name="Murat C."/>
            <person name="Riley R."/>
            <person name="Ohm R."/>
            <person name="Sun H."/>
            <person name="Tunlid A."/>
            <person name="Henrissat B."/>
            <person name="Grigoriev I.V."/>
            <person name="Hibbett D.S."/>
            <person name="Martin F."/>
        </authorList>
    </citation>
    <scope>NUCLEOTIDE SEQUENCE [LARGE SCALE GENOMIC DNA]</scope>
    <source>
        <strain evidence="3">MUT 4182</strain>
    </source>
</reference>
<dbReference type="STRING" id="1051891.A0A0C3LBY8"/>
<dbReference type="PROSITE" id="PS50404">
    <property type="entry name" value="GST_NTER"/>
    <property type="match status" value="1"/>
</dbReference>
<dbReference type="InterPro" id="IPR004045">
    <property type="entry name" value="Glutathione_S-Trfase_N"/>
</dbReference>